<dbReference type="Proteomes" id="UP000274082">
    <property type="component" value="Chromosome 31"/>
</dbReference>
<dbReference type="VEuPathDB" id="TriTrypDB:LDHU3_31.0720"/>
<proteinExistence type="predicted"/>
<name>A0A3S7X481_LEIDO</name>
<keyword evidence="4" id="KW-1185">Reference proteome</keyword>
<dbReference type="EMBL" id="CP029530">
    <property type="protein sequence ID" value="AYU81235.1"/>
    <property type="molecule type" value="Genomic_DNA"/>
</dbReference>
<reference evidence="3" key="2">
    <citation type="submission" date="2020-06" db="EMBL/GenBank/DDBJ databases">
        <authorList>
            <person name="Camacho E."/>
            <person name="Gonzalez-de la Fuente S."/>
            <person name="Rastrojo A."/>
            <person name="Peiro-Pastor R."/>
            <person name="Solana JC."/>
            <person name="Tabera L."/>
            <person name="Gamarro F."/>
            <person name="Carrasco-Ramiro F."/>
            <person name="Requena JM."/>
            <person name="Aguado B."/>
        </authorList>
    </citation>
    <scope>NUCLEOTIDE SEQUENCE</scope>
</reference>
<evidence type="ECO:0000313" key="3">
    <source>
        <dbReference type="EMBL" id="CAC5432461.1"/>
    </source>
</evidence>
<evidence type="ECO:0000313" key="4">
    <source>
        <dbReference type="Proteomes" id="UP000274082"/>
    </source>
</evidence>
<accession>A0A3S7X481</accession>
<evidence type="ECO:0000313" key="2">
    <source>
        <dbReference type="EMBL" id="AYU81235.1"/>
    </source>
</evidence>
<protein>
    <submittedName>
        <fullName evidence="3">Hypothetical_protein</fullName>
    </submittedName>
</protein>
<dbReference type="EMBL" id="LR812651">
    <property type="protein sequence ID" value="CAC5432461.1"/>
    <property type="molecule type" value="Genomic_DNA"/>
</dbReference>
<dbReference type="VEuPathDB" id="TriTrypDB:LdCL_310010400"/>
<sequence>MKRLLLFDPSPQAATSRVPQDAGNSGFAGIASWVRSTAPSGQESVEHRVGVIVRHSCALLAHIAEKRITYLLYPRPLKMRMTNA</sequence>
<reference evidence="2 4" key="1">
    <citation type="journal article" date="2018" name="Sci. Rep.">
        <title>A complete Leishmania donovani reference genome identifies novel genetic variations associated with virulence.</title>
        <authorList>
            <person name="Lypaczewski P."/>
            <person name="Hoshizaki J."/>
            <person name="Zhang W.-W."/>
            <person name="McCall L.-I."/>
            <person name="Torcivia-Rodriguez J."/>
            <person name="Simonyan V."/>
            <person name="Kaur A."/>
            <person name="Dewar K."/>
            <person name="Matlashewski G."/>
        </authorList>
    </citation>
    <scope>NUCLEOTIDE SEQUENCE [LARGE SCALE GENOMIC DNA]</scope>
    <source>
        <strain evidence="2 4">LdCL</strain>
    </source>
</reference>
<evidence type="ECO:0000256" key="1">
    <source>
        <dbReference type="SAM" id="MobiDB-lite"/>
    </source>
</evidence>
<dbReference type="Proteomes" id="UP000601710">
    <property type="component" value="Chromosome 31"/>
</dbReference>
<organism evidence="2 4">
    <name type="scientific">Leishmania donovani</name>
    <dbReference type="NCBI Taxonomy" id="5661"/>
    <lineage>
        <taxon>Eukaryota</taxon>
        <taxon>Discoba</taxon>
        <taxon>Euglenozoa</taxon>
        <taxon>Kinetoplastea</taxon>
        <taxon>Metakinetoplastina</taxon>
        <taxon>Trypanosomatida</taxon>
        <taxon>Trypanosomatidae</taxon>
        <taxon>Leishmaniinae</taxon>
        <taxon>Leishmania</taxon>
    </lineage>
</organism>
<gene>
    <name evidence="2" type="ORF">LdCL_310010400</name>
    <name evidence="3" type="ORF">LDHU3_31.0720</name>
</gene>
<dbReference type="AlphaFoldDB" id="A0A3S7X481"/>
<feature type="region of interest" description="Disordered" evidence="1">
    <location>
        <begin position="1"/>
        <end position="21"/>
    </location>
</feature>